<dbReference type="Gene3D" id="3.30.2010.10">
    <property type="entry name" value="Metalloproteases ('zincins'), catalytic domain"/>
    <property type="match status" value="1"/>
</dbReference>
<dbReference type="OrthoDB" id="9810445at2"/>
<evidence type="ECO:0000256" key="3">
    <source>
        <dbReference type="ARBA" id="ARBA00022801"/>
    </source>
</evidence>
<feature type="domain" description="DUF7092" evidence="9">
    <location>
        <begin position="4"/>
        <end position="94"/>
    </location>
</feature>
<evidence type="ECO:0000259" key="8">
    <source>
        <dbReference type="Pfam" id="PF01435"/>
    </source>
</evidence>
<comment type="cofactor">
    <cofactor evidence="6">
        <name>Zn(2+)</name>
        <dbReference type="ChEBI" id="CHEBI:29105"/>
    </cofactor>
    <text evidence="6">Binds 1 zinc ion per subunit.</text>
</comment>
<reference evidence="10 11" key="1">
    <citation type="submission" date="2018-04" db="EMBL/GenBank/DDBJ databases">
        <title>Pelagivirga bohaiensis gen. nov., sp. nov., a bacterium isolated from the Bohai Sea.</title>
        <authorList>
            <person name="Ji X."/>
        </authorList>
    </citation>
    <scope>NUCLEOTIDE SEQUENCE [LARGE SCALE GENOMIC DNA]</scope>
    <source>
        <strain evidence="10 11">BH-SD19</strain>
    </source>
</reference>
<evidence type="ECO:0000259" key="9">
    <source>
        <dbReference type="Pfam" id="PF23368"/>
    </source>
</evidence>
<evidence type="ECO:0000256" key="6">
    <source>
        <dbReference type="RuleBase" id="RU003983"/>
    </source>
</evidence>
<dbReference type="PANTHER" id="PTHR22726">
    <property type="entry name" value="METALLOENDOPEPTIDASE OMA1"/>
    <property type="match status" value="1"/>
</dbReference>
<dbReference type="AlphaFoldDB" id="A0A2T7G946"/>
<dbReference type="InterPro" id="IPR001915">
    <property type="entry name" value="Peptidase_M48"/>
</dbReference>
<dbReference type="GO" id="GO:0004222">
    <property type="term" value="F:metalloendopeptidase activity"/>
    <property type="evidence" value="ECO:0007669"/>
    <property type="project" value="InterPro"/>
</dbReference>
<evidence type="ECO:0000256" key="5">
    <source>
        <dbReference type="ARBA" id="ARBA00023049"/>
    </source>
</evidence>
<dbReference type="PANTHER" id="PTHR22726:SF1">
    <property type="entry name" value="METALLOENDOPEPTIDASE OMA1, MITOCHONDRIAL"/>
    <property type="match status" value="1"/>
</dbReference>
<keyword evidence="4 6" id="KW-0862">Zinc</keyword>
<keyword evidence="11" id="KW-1185">Reference proteome</keyword>
<dbReference type="Pfam" id="PF01435">
    <property type="entry name" value="Peptidase_M48"/>
    <property type="match status" value="1"/>
</dbReference>
<keyword evidence="2" id="KW-0479">Metal-binding</keyword>
<keyword evidence="7" id="KW-0472">Membrane</keyword>
<comment type="caution">
    <text evidence="10">The sequence shown here is derived from an EMBL/GenBank/DDBJ whole genome shotgun (WGS) entry which is preliminary data.</text>
</comment>
<keyword evidence="7" id="KW-0812">Transmembrane</keyword>
<gene>
    <name evidence="10" type="ORF">DC366_03855</name>
</gene>
<name>A0A2T7G946_9RHOB</name>
<evidence type="ECO:0000256" key="1">
    <source>
        <dbReference type="ARBA" id="ARBA00022670"/>
    </source>
</evidence>
<keyword evidence="3 6" id="KW-0378">Hydrolase</keyword>
<proteinExistence type="inferred from homology"/>
<comment type="similarity">
    <text evidence="6">Belongs to the peptidase M48 family.</text>
</comment>
<feature type="domain" description="Peptidase M48" evidence="8">
    <location>
        <begin position="177"/>
        <end position="351"/>
    </location>
</feature>
<feature type="transmembrane region" description="Helical" evidence="7">
    <location>
        <begin position="111"/>
        <end position="130"/>
    </location>
</feature>
<dbReference type="Pfam" id="PF23368">
    <property type="entry name" value="DUF7092"/>
    <property type="match status" value="1"/>
</dbReference>
<dbReference type="RefSeq" id="WP_108690905.1">
    <property type="nucleotide sequence ID" value="NZ_QCYH01000002.1"/>
</dbReference>
<keyword evidence="1 6" id="KW-0645">Protease</keyword>
<protein>
    <submittedName>
        <fullName evidence="10">Peptidase M48</fullName>
    </submittedName>
</protein>
<accession>A0A2T7G946</accession>
<dbReference type="InterPro" id="IPR055518">
    <property type="entry name" value="DUF7092"/>
</dbReference>
<sequence length="377" mass="39553">MLPVPARYYDGITATRQNVRAMLSEDGGALLILGGAQPAPLEWPLARLRAVGGAARKGHLVLALHDPANRADARPLAPARLTVTDPALIAALRARCHLARRDRRPGMRGRLVRRGALAAAAVGIMLFVILPRMADTLATLIPVEREITFGRSVVAQIERALGATDLGDLDCTAPAGTAALEVMTRRLSAGADLRYRLEVRVLDHAMVNAFAAPGGQIVIMRGLLDDATGPDAVAGVLAHEIAHVEARDATRHALRAAGSAGLLSMVIGDVTGGAAAVFLGERVMRASYTREAETGADRFALRMLNNAGVSSRGMAAFFDGLAEAEQEGGPGRLPTYLSSHPDSAARADVAEANAADQRATSPVISDAEWQALLAICD</sequence>
<evidence type="ECO:0000313" key="10">
    <source>
        <dbReference type="EMBL" id="PVA10931.1"/>
    </source>
</evidence>
<dbReference type="EMBL" id="QCYH01000002">
    <property type="protein sequence ID" value="PVA10931.1"/>
    <property type="molecule type" value="Genomic_DNA"/>
</dbReference>
<dbReference type="CDD" id="cd07332">
    <property type="entry name" value="M48C_Oma1_like"/>
    <property type="match status" value="1"/>
</dbReference>
<evidence type="ECO:0000256" key="4">
    <source>
        <dbReference type="ARBA" id="ARBA00022833"/>
    </source>
</evidence>
<evidence type="ECO:0000313" key="11">
    <source>
        <dbReference type="Proteomes" id="UP000244446"/>
    </source>
</evidence>
<dbReference type="GO" id="GO:0051603">
    <property type="term" value="P:proteolysis involved in protein catabolic process"/>
    <property type="evidence" value="ECO:0007669"/>
    <property type="project" value="TreeGrafter"/>
</dbReference>
<dbReference type="GO" id="GO:0016020">
    <property type="term" value="C:membrane"/>
    <property type="evidence" value="ECO:0007669"/>
    <property type="project" value="TreeGrafter"/>
</dbReference>
<organism evidence="10 11">
    <name type="scientific">Pelagivirga sediminicola</name>
    <dbReference type="NCBI Taxonomy" id="2170575"/>
    <lineage>
        <taxon>Bacteria</taxon>
        <taxon>Pseudomonadati</taxon>
        <taxon>Pseudomonadota</taxon>
        <taxon>Alphaproteobacteria</taxon>
        <taxon>Rhodobacterales</taxon>
        <taxon>Paracoccaceae</taxon>
        <taxon>Pelagivirga</taxon>
    </lineage>
</organism>
<dbReference type="Proteomes" id="UP000244446">
    <property type="component" value="Unassembled WGS sequence"/>
</dbReference>
<dbReference type="GO" id="GO:0046872">
    <property type="term" value="F:metal ion binding"/>
    <property type="evidence" value="ECO:0007669"/>
    <property type="project" value="UniProtKB-KW"/>
</dbReference>
<evidence type="ECO:0000256" key="7">
    <source>
        <dbReference type="SAM" id="Phobius"/>
    </source>
</evidence>
<dbReference type="InterPro" id="IPR051156">
    <property type="entry name" value="Mito/Outer_Membr_Metalloprot"/>
</dbReference>
<keyword evidence="5 6" id="KW-0482">Metalloprotease</keyword>
<evidence type="ECO:0000256" key="2">
    <source>
        <dbReference type="ARBA" id="ARBA00022723"/>
    </source>
</evidence>
<keyword evidence="7" id="KW-1133">Transmembrane helix</keyword>